<feature type="signal peptide" evidence="2">
    <location>
        <begin position="1"/>
        <end position="24"/>
    </location>
</feature>
<dbReference type="EMBL" id="JAVDUM010000002">
    <property type="protein sequence ID" value="MDR6866067.1"/>
    <property type="molecule type" value="Genomic_DNA"/>
</dbReference>
<dbReference type="InterPro" id="IPR001466">
    <property type="entry name" value="Beta-lactam-related"/>
</dbReference>
<keyword evidence="1" id="KW-1133">Transmembrane helix</keyword>
<evidence type="ECO:0000313" key="5">
    <source>
        <dbReference type="Proteomes" id="UP001259347"/>
    </source>
</evidence>
<organism evidence="4 5">
    <name type="scientific">Microbacterium resistens</name>
    <dbReference type="NCBI Taxonomy" id="156977"/>
    <lineage>
        <taxon>Bacteria</taxon>
        <taxon>Bacillati</taxon>
        <taxon>Actinomycetota</taxon>
        <taxon>Actinomycetes</taxon>
        <taxon>Micrococcales</taxon>
        <taxon>Microbacteriaceae</taxon>
        <taxon>Microbacterium</taxon>
    </lineage>
</organism>
<feature type="transmembrane region" description="Helical" evidence="1">
    <location>
        <begin position="370"/>
        <end position="390"/>
    </location>
</feature>
<evidence type="ECO:0000256" key="1">
    <source>
        <dbReference type="SAM" id="Phobius"/>
    </source>
</evidence>
<keyword evidence="2" id="KW-0732">Signal</keyword>
<dbReference type="RefSeq" id="WP_310017490.1">
    <property type="nucleotide sequence ID" value="NZ_JAVDUM010000002.1"/>
</dbReference>
<sequence>MRSLLLTAVLAVPLAIGLALGPEAATATASAGPDRLVQEYADVYATPGIAAAVIEDGTVTTTVRGTDGSGSPVTADTRFRIASMSKSMTATAIMLLVQDRALSLDDRVVDLLPEFRMADPRHREITVRELLEHTSGLSLRTNDEYALPIPPTMADAVAELRGRSLAADPGTRFEYHNTNYTLAARIVEEVSGQDFGVFLRERLFHPLGMDDTTSTVRCTDGAPGLAPGHSVLLRIALVVPEMPGRCGGNGGVVSTLDDMVQWIRFTAGDIGTDVLAPGLRVQMQGPRGVAAPYALGWESHPAGDGFPSPLLTHGGTLATYAGSMAIALDTGTSAIVLANGSGDPGTLARNLIADIDGHPLAPFEDPLTTFNAILLGIAIALLLLFTVLFARAKRWAVRRNTATRPMVALRLLPLVLAVIVGVFVPLLPGLLGGMIAWEYWIVDLWLYPMLVLIALVLIAGAGAVLLLRLVLLRKGRPAVRRIGRETI</sequence>
<evidence type="ECO:0000313" key="4">
    <source>
        <dbReference type="EMBL" id="MDR6866067.1"/>
    </source>
</evidence>
<comment type="caution">
    <text evidence="4">The sequence shown here is derived from an EMBL/GenBank/DDBJ whole genome shotgun (WGS) entry which is preliminary data.</text>
</comment>
<keyword evidence="1" id="KW-0812">Transmembrane</keyword>
<keyword evidence="5" id="KW-1185">Reference proteome</keyword>
<reference evidence="4 5" key="1">
    <citation type="submission" date="2023-07" db="EMBL/GenBank/DDBJ databases">
        <title>Sorghum-associated microbial communities from plants grown in Nebraska, USA.</title>
        <authorList>
            <person name="Schachtman D."/>
        </authorList>
    </citation>
    <scope>NUCLEOTIDE SEQUENCE [LARGE SCALE GENOMIC DNA]</scope>
    <source>
        <strain evidence="4 5">2980</strain>
    </source>
</reference>
<feature type="domain" description="Beta-lactamase-related" evidence="3">
    <location>
        <begin position="34"/>
        <end position="350"/>
    </location>
</feature>
<dbReference type="PANTHER" id="PTHR46825:SF15">
    <property type="entry name" value="BETA-LACTAMASE-RELATED DOMAIN-CONTAINING PROTEIN"/>
    <property type="match status" value="1"/>
</dbReference>
<evidence type="ECO:0000256" key="2">
    <source>
        <dbReference type="SAM" id="SignalP"/>
    </source>
</evidence>
<keyword evidence="1" id="KW-0472">Membrane</keyword>
<gene>
    <name evidence="4" type="ORF">J2Y69_000652</name>
</gene>
<dbReference type="InterPro" id="IPR050491">
    <property type="entry name" value="AmpC-like"/>
</dbReference>
<dbReference type="Proteomes" id="UP001259347">
    <property type="component" value="Unassembled WGS sequence"/>
</dbReference>
<evidence type="ECO:0000259" key="3">
    <source>
        <dbReference type="Pfam" id="PF00144"/>
    </source>
</evidence>
<name>A0ABU1S8Y2_9MICO</name>
<feature type="transmembrane region" description="Helical" evidence="1">
    <location>
        <begin position="411"/>
        <end position="437"/>
    </location>
</feature>
<proteinExistence type="predicted"/>
<protein>
    <submittedName>
        <fullName evidence="4">CubicO group peptidase (Beta-lactamase class C family)</fullName>
    </submittedName>
</protein>
<dbReference type="Pfam" id="PF00144">
    <property type="entry name" value="Beta-lactamase"/>
    <property type="match status" value="1"/>
</dbReference>
<feature type="chain" id="PRO_5046550171" evidence="2">
    <location>
        <begin position="25"/>
        <end position="487"/>
    </location>
</feature>
<accession>A0ABU1S8Y2</accession>
<dbReference type="SUPFAM" id="SSF56601">
    <property type="entry name" value="beta-lactamase/transpeptidase-like"/>
    <property type="match status" value="1"/>
</dbReference>
<dbReference type="PANTHER" id="PTHR46825">
    <property type="entry name" value="D-ALANYL-D-ALANINE-CARBOXYPEPTIDASE/ENDOPEPTIDASE AMPH"/>
    <property type="match status" value="1"/>
</dbReference>
<feature type="transmembrane region" description="Helical" evidence="1">
    <location>
        <begin position="449"/>
        <end position="471"/>
    </location>
</feature>
<dbReference type="Gene3D" id="3.40.710.10">
    <property type="entry name" value="DD-peptidase/beta-lactamase superfamily"/>
    <property type="match status" value="1"/>
</dbReference>
<dbReference type="InterPro" id="IPR012338">
    <property type="entry name" value="Beta-lactam/transpept-like"/>
</dbReference>